<sequence>MGTPKKVYDVFVSGKFVMTGTQKEIAERFGYHVKTISHWAMNGKLPEEERKLKKSVAIVNKEETKKLVAKHTPETMGRKRSHLNDAKLDEERRKYETKEDRRLRRNIRAQIAIENMRREEMQRL</sequence>
<dbReference type="Proteomes" id="UP001168821">
    <property type="component" value="Unassembled WGS sequence"/>
</dbReference>
<organism evidence="2 3">
    <name type="scientific">Zophobas morio</name>
    <dbReference type="NCBI Taxonomy" id="2755281"/>
    <lineage>
        <taxon>Eukaryota</taxon>
        <taxon>Metazoa</taxon>
        <taxon>Ecdysozoa</taxon>
        <taxon>Arthropoda</taxon>
        <taxon>Hexapoda</taxon>
        <taxon>Insecta</taxon>
        <taxon>Pterygota</taxon>
        <taxon>Neoptera</taxon>
        <taxon>Endopterygota</taxon>
        <taxon>Coleoptera</taxon>
        <taxon>Polyphaga</taxon>
        <taxon>Cucujiformia</taxon>
        <taxon>Tenebrionidae</taxon>
        <taxon>Zophobas</taxon>
    </lineage>
</organism>
<reference evidence="2" key="1">
    <citation type="journal article" date="2023" name="G3 (Bethesda)">
        <title>Whole genome assemblies of Zophobas morio and Tenebrio molitor.</title>
        <authorList>
            <person name="Kaur S."/>
            <person name="Stinson S.A."/>
            <person name="diCenzo G.C."/>
        </authorList>
    </citation>
    <scope>NUCLEOTIDE SEQUENCE</scope>
    <source>
        <strain evidence="2">QUZm001</strain>
    </source>
</reference>
<evidence type="ECO:0000256" key="1">
    <source>
        <dbReference type="SAM" id="MobiDB-lite"/>
    </source>
</evidence>
<dbReference type="InterPro" id="IPR009061">
    <property type="entry name" value="DNA-bd_dom_put_sf"/>
</dbReference>
<gene>
    <name evidence="2" type="ORF">Zmor_016405</name>
</gene>
<dbReference type="AlphaFoldDB" id="A0AA38LZB5"/>
<comment type="caution">
    <text evidence="2">The sequence shown here is derived from an EMBL/GenBank/DDBJ whole genome shotgun (WGS) entry which is preliminary data.</text>
</comment>
<keyword evidence="3" id="KW-1185">Reference proteome</keyword>
<dbReference type="EMBL" id="JALNTZ010004140">
    <property type="protein sequence ID" value="KAJ3615454.1"/>
    <property type="molecule type" value="Genomic_DNA"/>
</dbReference>
<protein>
    <submittedName>
        <fullName evidence="2">Uncharacterized protein</fullName>
    </submittedName>
</protein>
<name>A0AA38LZB5_9CUCU</name>
<proteinExistence type="predicted"/>
<dbReference type="Pfam" id="PF04936">
    <property type="entry name" value="DUF658"/>
    <property type="match status" value="2"/>
</dbReference>
<accession>A0AA38LZB5</accession>
<dbReference type="SUPFAM" id="SSF46955">
    <property type="entry name" value="Putative DNA-binding domain"/>
    <property type="match status" value="1"/>
</dbReference>
<evidence type="ECO:0000313" key="2">
    <source>
        <dbReference type="EMBL" id="KAJ3615454.1"/>
    </source>
</evidence>
<evidence type="ECO:0000313" key="3">
    <source>
        <dbReference type="Proteomes" id="UP001168821"/>
    </source>
</evidence>
<dbReference type="InterPro" id="IPR007020">
    <property type="entry name" value="DUF658"/>
</dbReference>
<feature type="region of interest" description="Disordered" evidence="1">
    <location>
        <begin position="65"/>
        <end position="100"/>
    </location>
</feature>